<protein>
    <submittedName>
        <fullName evidence="2">Uncharacterized protein</fullName>
    </submittedName>
</protein>
<name>A0A8J2NU78_9HEXA</name>
<proteinExistence type="predicted"/>
<dbReference type="EMBL" id="CAJVCH010027084">
    <property type="protein sequence ID" value="CAG7701598.1"/>
    <property type="molecule type" value="Genomic_DNA"/>
</dbReference>
<comment type="caution">
    <text evidence="2">The sequence shown here is derived from an EMBL/GenBank/DDBJ whole genome shotgun (WGS) entry which is preliminary data.</text>
</comment>
<reference evidence="2" key="1">
    <citation type="submission" date="2021-06" db="EMBL/GenBank/DDBJ databases">
        <authorList>
            <person name="Hodson N. C."/>
            <person name="Mongue J. A."/>
            <person name="Jaron S. K."/>
        </authorList>
    </citation>
    <scope>NUCLEOTIDE SEQUENCE</scope>
</reference>
<accession>A0A8J2NU78</accession>
<feature type="region of interest" description="Disordered" evidence="1">
    <location>
        <begin position="1"/>
        <end position="35"/>
    </location>
</feature>
<evidence type="ECO:0000313" key="2">
    <source>
        <dbReference type="EMBL" id="CAG7701598.1"/>
    </source>
</evidence>
<keyword evidence="3" id="KW-1185">Reference proteome</keyword>
<sequence>IETSNPGRVDPEWPALLPPAVLRGHSHKSTSPQER</sequence>
<organism evidence="2 3">
    <name type="scientific">Allacma fusca</name>
    <dbReference type="NCBI Taxonomy" id="39272"/>
    <lineage>
        <taxon>Eukaryota</taxon>
        <taxon>Metazoa</taxon>
        <taxon>Ecdysozoa</taxon>
        <taxon>Arthropoda</taxon>
        <taxon>Hexapoda</taxon>
        <taxon>Collembola</taxon>
        <taxon>Symphypleona</taxon>
        <taxon>Sminthuridae</taxon>
        <taxon>Allacma</taxon>
    </lineage>
</organism>
<dbReference type="Proteomes" id="UP000708208">
    <property type="component" value="Unassembled WGS sequence"/>
</dbReference>
<evidence type="ECO:0000313" key="3">
    <source>
        <dbReference type="Proteomes" id="UP000708208"/>
    </source>
</evidence>
<evidence type="ECO:0000256" key="1">
    <source>
        <dbReference type="SAM" id="MobiDB-lite"/>
    </source>
</evidence>
<feature type="non-terminal residue" evidence="2">
    <location>
        <position position="1"/>
    </location>
</feature>
<gene>
    <name evidence="2" type="ORF">AFUS01_LOCUS4352</name>
</gene>
<dbReference type="AlphaFoldDB" id="A0A8J2NU78"/>